<comment type="similarity">
    <text evidence="1 3">Belongs to the GMC oxidoreductase family.</text>
</comment>
<dbReference type="EMBL" id="JAPWDV010000004">
    <property type="protein sequence ID" value="KAJ6215910.1"/>
    <property type="molecule type" value="Genomic_DNA"/>
</dbReference>
<dbReference type="Gene3D" id="3.30.560.10">
    <property type="entry name" value="Glucose Oxidase, domain 3"/>
    <property type="match status" value="1"/>
</dbReference>
<gene>
    <name evidence="6" type="ORF">RDWZM_010410</name>
</gene>
<evidence type="ECO:0000256" key="3">
    <source>
        <dbReference type="RuleBase" id="RU003968"/>
    </source>
</evidence>
<dbReference type="SUPFAM" id="SSF51905">
    <property type="entry name" value="FAD/NAD(P)-binding domain"/>
    <property type="match status" value="1"/>
</dbReference>
<dbReference type="GO" id="GO:0016614">
    <property type="term" value="F:oxidoreductase activity, acting on CH-OH group of donors"/>
    <property type="evidence" value="ECO:0007669"/>
    <property type="project" value="InterPro"/>
</dbReference>
<keyword evidence="2 3" id="KW-0274">FAD</keyword>
<keyword evidence="7" id="KW-1185">Reference proteome</keyword>
<feature type="binding site" evidence="2">
    <location>
        <position position="128"/>
    </location>
    <ligand>
        <name>FAD</name>
        <dbReference type="ChEBI" id="CHEBI:57692"/>
    </ligand>
</feature>
<feature type="domain" description="Glucose-methanol-choline oxidoreductase N-terminal" evidence="5">
    <location>
        <begin position="301"/>
        <end position="315"/>
    </location>
</feature>
<evidence type="ECO:0000256" key="2">
    <source>
        <dbReference type="PIRSR" id="PIRSR000137-2"/>
    </source>
</evidence>
<dbReference type="GO" id="GO:0050660">
    <property type="term" value="F:flavin adenine dinucleotide binding"/>
    <property type="evidence" value="ECO:0007669"/>
    <property type="project" value="InterPro"/>
</dbReference>
<dbReference type="OMA" id="IMRRTKM"/>
<evidence type="ECO:0000259" key="4">
    <source>
        <dbReference type="PROSITE" id="PS00623"/>
    </source>
</evidence>
<feature type="domain" description="Glucose-methanol-choline oxidoreductase N-terminal" evidence="4">
    <location>
        <begin position="126"/>
        <end position="149"/>
    </location>
</feature>
<feature type="binding site" evidence="2">
    <location>
        <position position="265"/>
    </location>
    <ligand>
        <name>FAD</name>
        <dbReference type="ChEBI" id="CHEBI:57692"/>
    </ligand>
</feature>
<dbReference type="InterPro" id="IPR007867">
    <property type="entry name" value="GMC_OxRtase_C"/>
</dbReference>
<evidence type="ECO:0000313" key="6">
    <source>
        <dbReference type="EMBL" id="KAJ6215910.1"/>
    </source>
</evidence>
<comment type="cofactor">
    <cofactor evidence="2">
        <name>FAD</name>
        <dbReference type="ChEBI" id="CHEBI:57692"/>
    </cofactor>
</comment>
<dbReference type="PIRSF" id="PIRSF000137">
    <property type="entry name" value="Alcohol_oxidase"/>
    <property type="match status" value="1"/>
</dbReference>
<dbReference type="Pfam" id="PF05199">
    <property type="entry name" value="GMC_oxred_C"/>
    <property type="match status" value="1"/>
</dbReference>
<accession>A0A9Q0LYF3</accession>
<dbReference type="InterPro" id="IPR012132">
    <property type="entry name" value="GMC_OxRdtase"/>
</dbReference>
<dbReference type="Pfam" id="PF00732">
    <property type="entry name" value="GMC_oxred_N"/>
    <property type="match status" value="1"/>
</dbReference>
<comment type="caution">
    <text evidence="6">The sequence shown here is derived from an EMBL/GenBank/DDBJ whole genome shotgun (WGS) entry which is preliminary data.</text>
</comment>
<evidence type="ECO:0000259" key="5">
    <source>
        <dbReference type="PROSITE" id="PS00624"/>
    </source>
</evidence>
<dbReference type="PROSITE" id="PS00623">
    <property type="entry name" value="GMC_OXRED_1"/>
    <property type="match status" value="1"/>
</dbReference>
<evidence type="ECO:0000256" key="1">
    <source>
        <dbReference type="ARBA" id="ARBA00010790"/>
    </source>
</evidence>
<dbReference type="SUPFAM" id="SSF54373">
    <property type="entry name" value="FAD-linked reductases, C-terminal domain"/>
    <property type="match status" value="1"/>
</dbReference>
<dbReference type="PANTHER" id="PTHR11552:SF227">
    <property type="entry name" value="GLUCOSE DEHYDROGENASE [FAD, QUINONE]-LIKE PROTEIN"/>
    <property type="match status" value="1"/>
</dbReference>
<protein>
    <recommendedName>
        <fullName evidence="4 5">Glucose-methanol-choline oxidoreductase N-terminal domain-containing protein</fullName>
    </recommendedName>
</protein>
<evidence type="ECO:0000313" key="7">
    <source>
        <dbReference type="Proteomes" id="UP001142055"/>
    </source>
</evidence>
<organism evidence="6 7">
    <name type="scientific">Blomia tropicalis</name>
    <name type="common">Mite</name>
    <dbReference type="NCBI Taxonomy" id="40697"/>
    <lineage>
        <taxon>Eukaryota</taxon>
        <taxon>Metazoa</taxon>
        <taxon>Ecdysozoa</taxon>
        <taxon>Arthropoda</taxon>
        <taxon>Chelicerata</taxon>
        <taxon>Arachnida</taxon>
        <taxon>Acari</taxon>
        <taxon>Acariformes</taxon>
        <taxon>Sarcoptiformes</taxon>
        <taxon>Astigmata</taxon>
        <taxon>Glycyphagoidea</taxon>
        <taxon>Echimyopodidae</taxon>
        <taxon>Blomia</taxon>
    </lineage>
</organism>
<dbReference type="Gene3D" id="3.50.50.60">
    <property type="entry name" value="FAD/NAD(P)-binding domain"/>
    <property type="match status" value="1"/>
</dbReference>
<name>A0A9Q0LYF3_BLOTA</name>
<dbReference type="AlphaFoldDB" id="A0A9Q0LYF3"/>
<dbReference type="PROSITE" id="PS00624">
    <property type="entry name" value="GMC_OXRED_2"/>
    <property type="match status" value="1"/>
</dbReference>
<reference evidence="6" key="1">
    <citation type="submission" date="2022-12" db="EMBL/GenBank/DDBJ databases">
        <title>Genome assemblies of Blomia tropicalis.</title>
        <authorList>
            <person name="Cui Y."/>
        </authorList>
    </citation>
    <scope>NUCLEOTIDE SEQUENCE</scope>
    <source>
        <tissue evidence="6">Adult mites</tissue>
    </source>
</reference>
<sequence>MASFMKTFVAATLPMIPLFSILNIPRSDTNNGQMPMTKYRDSWEREYDFIIVGGGSAGAVLANRLSEDSHVTVLLLEAGGNENMISDIPLAFQTLQQTPMDWNYLTEPQRAACFGLNRKQSRWPRGKVLGGSSVLNVNLYVRGNRHDYDEWARNGAYGWSWKDVFPYFLKSEDQTAPEYLLSGYHGKGGYLTVSKQSYLTPIGRAWTKAAVYLGYPVLDSNGPVQAGFSIPQGTTRNGARCSTSKAFIKPVRTRSNLHVVTFAHVTRVIFDDERRAVGVQFDRFQMSYLVYVRREVILSAGAINSPQILMLSGVGPRKHLRQIGIPVISNLPVGMNLQDHIYSGGLHFTVDQMNMEMMSHSTDASFTAANIALYMTAGAGPLTSLGAVEGLAFINTKFANQTDDWPDFQVHLSSATVSMKNGNNLKRYSNINERLYQAVYAPYDGKDSFSLDPVLLRPKSRGYIRLRSGNPYDHPIIDPRYLTHPEDIHSMVEGMKLSIAIGQSPPMKRIGARLFRTHFPGCATYQYLSDEYLACMARTFTATIFHPVGTCKMGADTDVTAVVDPQLRVYGVYNLRVVDASVMPTIVSGNTNAPTIMIAEKAADMIRETWANMA</sequence>
<dbReference type="InterPro" id="IPR036188">
    <property type="entry name" value="FAD/NAD-bd_sf"/>
</dbReference>
<proteinExistence type="inferred from homology"/>
<dbReference type="InterPro" id="IPR000172">
    <property type="entry name" value="GMC_OxRdtase_N"/>
</dbReference>
<dbReference type="PANTHER" id="PTHR11552">
    <property type="entry name" value="GLUCOSE-METHANOL-CHOLINE GMC OXIDOREDUCTASE"/>
    <property type="match status" value="1"/>
</dbReference>
<dbReference type="Proteomes" id="UP001142055">
    <property type="component" value="Chromosome 4"/>
</dbReference>
<keyword evidence="3" id="KW-0285">Flavoprotein</keyword>